<keyword evidence="3" id="KW-0028">Amino-acid biosynthesis</keyword>
<dbReference type="PANTHER" id="PTHR43418:SF4">
    <property type="entry name" value="MULTIFUNCTIONAL TRYPTOPHAN BIOSYNTHESIS PROTEIN"/>
    <property type="match status" value="1"/>
</dbReference>
<sequence length="92" mass="10675">MLWKSKYSSWSTPFTAGRYHSLVIDKDTFPKDALEITAWTEDGLVMAARHKVYRHIQGVQFHPESIITSEGKTIVHNFIKLIKRKEEAESQN</sequence>
<dbReference type="PANTHER" id="PTHR43418">
    <property type="entry name" value="MULTIFUNCTIONAL TRYPTOPHAN BIOSYNTHESIS PROTEIN-RELATED"/>
    <property type="match status" value="1"/>
</dbReference>
<dbReference type="SUPFAM" id="SSF52317">
    <property type="entry name" value="Class I glutamine amidotransferase-like"/>
    <property type="match status" value="1"/>
</dbReference>
<organism evidence="6 7">
    <name type="scientific">Solanum tuberosum</name>
    <name type="common">Potato</name>
    <dbReference type="NCBI Taxonomy" id="4113"/>
    <lineage>
        <taxon>Eukaryota</taxon>
        <taxon>Viridiplantae</taxon>
        <taxon>Streptophyta</taxon>
        <taxon>Embryophyta</taxon>
        <taxon>Tracheophyta</taxon>
        <taxon>Spermatophyta</taxon>
        <taxon>Magnoliopsida</taxon>
        <taxon>eudicotyledons</taxon>
        <taxon>Gunneridae</taxon>
        <taxon>Pentapetalae</taxon>
        <taxon>asterids</taxon>
        <taxon>lamiids</taxon>
        <taxon>Solanales</taxon>
        <taxon>Solanaceae</taxon>
        <taxon>Solanoideae</taxon>
        <taxon>Solaneae</taxon>
        <taxon>Solanum</taxon>
    </lineage>
</organism>
<dbReference type="EMBL" id="JAIVGD010000005">
    <property type="protein sequence ID" value="KAH0774405.1"/>
    <property type="molecule type" value="Genomic_DNA"/>
</dbReference>
<evidence type="ECO:0000256" key="1">
    <source>
        <dbReference type="ARBA" id="ARBA00004873"/>
    </source>
</evidence>
<dbReference type="Gene3D" id="3.40.50.880">
    <property type="match status" value="1"/>
</dbReference>
<dbReference type="Pfam" id="PF00117">
    <property type="entry name" value="GATase"/>
    <property type="match status" value="1"/>
</dbReference>
<reference evidence="6 7" key="1">
    <citation type="journal article" date="2021" name="bioRxiv">
        <title>Chromosome-scale and haplotype-resolved genome assembly of a tetraploid potato cultivar.</title>
        <authorList>
            <person name="Sun H."/>
            <person name="Jiao W.-B."/>
            <person name="Krause K."/>
            <person name="Campoy J.A."/>
            <person name="Goel M."/>
            <person name="Folz-Donahue K."/>
            <person name="Kukat C."/>
            <person name="Huettel B."/>
            <person name="Schneeberger K."/>
        </authorList>
    </citation>
    <scope>NUCLEOTIDE SEQUENCE [LARGE SCALE GENOMIC DNA]</scope>
    <source>
        <strain evidence="6">SolTubOtavaFocal</strain>
        <tissue evidence="6">Leaves</tissue>
    </source>
</reference>
<name>A0ABQ7W319_SOLTU</name>
<keyword evidence="3" id="KW-0057">Aromatic amino acid biosynthesis</keyword>
<dbReference type="CDD" id="cd01743">
    <property type="entry name" value="GATase1_Anthranilate_Synthase"/>
    <property type="match status" value="1"/>
</dbReference>
<evidence type="ECO:0000256" key="2">
    <source>
        <dbReference type="ARBA" id="ARBA00012266"/>
    </source>
</evidence>
<comment type="caution">
    <text evidence="6">The sequence shown here is derived from an EMBL/GenBank/DDBJ whole genome shotgun (WGS) entry which is preliminary data.</text>
</comment>
<dbReference type="InterPro" id="IPR029062">
    <property type="entry name" value="Class_I_gatase-like"/>
</dbReference>
<gene>
    <name evidence="6" type="ORF">KY290_011542</name>
</gene>
<evidence type="ECO:0000256" key="3">
    <source>
        <dbReference type="ARBA" id="ARBA00022822"/>
    </source>
</evidence>
<dbReference type="Proteomes" id="UP000826656">
    <property type="component" value="Unassembled WGS sequence"/>
</dbReference>
<dbReference type="InterPro" id="IPR050472">
    <property type="entry name" value="Anth_synth/Amidotransfase"/>
</dbReference>
<feature type="domain" description="Glutamine amidotransferase" evidence="5">
    <location>
        <begin position="11"/>
        <end position="79"/>
    </location>
</feature>
<proteinExistence type="predicted"/>
<keyword evidence="7" id="KW-1185">Reference proteome</keyword>
<keyword evidence="4" id="KW-0315">Glutamine amidotransferase</keyword>
<evidence type="ECO:0000313" key="7">
    <source>
        <dbReference type="Proteomes" id="UP000826656"/>
    </source>
</evidence>
<evidence type="ECO:0000313" key="6">
    <source>
        <dbReference type="EMBL" id="KAH0774405.1"/>
    </source>
</evidence>
<dbReference type="PROSITE" id="PS51273">
    <property type="entry name" value="GATASE_TYPE_1"/>
    <property type="match status" value="1"/>
</dbReference>
<comment type="pathway">
    <text evidence="1">Amino-acid biosynthesis; L-tryptophan biosynthesis; L-tryptophan from chorismate: step 1/5.</text>
</comment>
<keyword evidence="3" id="KW-0822">Tryptophan biosynthesis</keyword>
<dbReference type="EC" id="4.1.3.27" evidence="2"/>
<dbReference type="InterPro" id="IPR017926">
    <property type="entry name" value="GATASE"/>
</dbReference>
<accession>A0ABQ7W319</accession>
<evidence type="ECO:0000259" key="5">
    <source>
        <dbReference type="Pfam" id="PF00117"/>
    </source>
</evidence>
<dbReference type="InterPro" id="IPR006221">
    <property type="entry name" value="TrpG/PapA_dom"/>
</dbReference>
<dbReference type="PRINTS" id="PR00097">
    <property type="entry name" value="ANTSNTHASEII"/>
</dbReference>
<evidence type="ECO:0000256" key="4">
    <source>
        <dbReference type="ARBA" id="ARBA00022962"/>
    </source>
</evidence>
<protein>
    <recommendedName>
        <fullName evidence="2">anthranilate synthase</fullName>
        <ecNumber evidence="2">4.1.3.27</ecNumber>
    </recommendedName>
</protein>